<keyword evidence="2" id="KW-0812">Transmembrane</keyword>
<keyword evidence="9" id="KW-0732">Signal</keyword>
<evidence type="ECO:0000256" key="7">
    <source>
        <dbReference type="ARBA" id="ARBA00023136"/>
    </source>
</evidence>
<dbReference type="InterPro" id="IPR050647">
    <property type="entry name" value="Plant_LRR-RLKs"/>
</dbReference>
<keyword evidence="1" id="KW-0433">Leucine-rich repeat</keyword>
<gene>
    <name evidence="11" type="ORF">V6N12_027757</name>
</gene>
<evidence type="ECO:0000256" key="6">
    <source>
        <dbReference type="ARBA" id="ARBA00022989"/>
    </source>
</evidence>
<dbReference type="PANTHER" id="PTHR48056:SF81">
    <property type="entry name" value="RECEPTOR PROTEIN-TYROSINE KINASE CEPR1"/>
    <property type="match status" value="1"/>
</dbReference>
<keyword evidence="6" id="KW-1133">Transmembrane helix</keyword>
<dbReference type="SMART" id="SM00365">
    <property type="entry name" value="LRR_SD22"/>
    <property type="match status" value="8"/>
</dbReference>
<dbReference type="InterPro" id="IPR032675">
    <property type="entry name" value="LRR_dom_sf"/>
</dbReference>
<keyword evidence="4" id="KW-0547">Nucleotide-binding</keyword>
<feature type="signal peptide" evidence="9">
    <location>
        <begin position="1"/>
        <end position="24"/>
    </location>
</feature>
<dbReference type="InterPro" id="IPR013210">
    <property type="entry name" value="LRR_N_plant-typ"/>
</dbReference>
<evidence type="ECO:0000256" key="1">
    <source>
        <dbReference type="ARBA" id="ARBA00022614"/>
    </source>
</evidence>
<keyword evidence="5" id="KW-0067">ATP-binding</keyword>
<dbReference type="InterPro" id="IPR001611">
    <property type="entry name" value="Leu-rich_rpt"/>
</dbReference>
<evidence type="ECO:0000256" key="2">
    <source>
        <dbReference type="ARBA" id="ARBA00022692"/>
    </source>
</evidence>
<dbReference type="SMART" id="SM00369">
    <property type="entry name" value="LRR_TYP"/>
    <property type="match status" value="11"/>
</dbReference>
<proteinExistence type="predicted"/>
<evidence type="ECO:0000313" key="11">
    <source>
        <dbReference type="EMBL" id="KAK8571679.1"/>
    </source>
</evidence>
<dbReference type="Pfam" id="PF00560">
    <property type="entry name" value="LRR_1"/>
    <property type="match status" value="2"/>
</dbReference>
<dbReference type="Pfam" id="PF13855">
    <property type="entry name" value="LRR_8"/>
    <property type="match status" value="2"/>
</dbReference>
<evidence type="ECO:0000313" key="12">
    <source>
        <dbReference type="Proteomes" id="UP001472677"/>
    </source>
</evidence>
<dbReference type="PANTHER" id="PTHR48056">
    <property type="entry name" value="LRR RECEPTOR-LIKE SERINE/THREONINE-PROTEIN KINASE-RELATED"/>
    <property type="match status" value="1"/>
</dbReference>
<dbReference type="EMBL" id="JBBPBM010000008">
    <property type="protein sequence ID" value="KAK8571679.1"/>
    <property type="molecule type" value="Genomic_DNA"/>
</dbReference>
<keyword evidence="8" id="KW-0325">Glycoprotein</keyword>
<keyword evidence="12" id="KW-1185">Reference proteome</keyword>
<evidence type="ECO:0000256" key="4">
    <source>
        <dbReference type="ARBA" id="ARBA00022741"/>
    </source>
</evidence>
<evidence type="ECO:0000256" key="5">
    <source>
        <dbReference type="ARBA" id="ARBA00022840"/>
    </source>
</evidence>
<accession>A0ABR2F3V2</accession>
<dbReference type="SUPFAM" id="SSF52058">
    <property type="entry name" value="L domain-like"/>
    <property type="match status" value="2"/>
</dbReference>
<dbReference type="Pfam" id="PF08263">
    <property type="entry name" value="LRRNT_2"/>
    <property type="match status" value="1"/>
</dbReference>
<dbReference type="PROSITE" id="PS51450">
    <property type="entry name" value="LRR"/>
    <property type="match status" value="4"/>
</dbReference>
<evidence type="ECO:0000256" key="3">
    <source>
        <dbReference type="ARBA" id="ARBA00022737"/>
    </source>
</evidence>
<sequence length="679" mass="76586">MMELKWVWFLRISVMSVLLVLGDACLEHERIALLQLKPFFNHYNELADWDEVKGSDCCRWRGIECNTATTNRLIGLSLNSTRYKDEGWYLNASLFLPFVELKSLYLRGNAIAGCIQNEGFEKLSSVLSNLEILHLGRNHLNDSIMLSLRELSSLRYLNLAENRPEASNHPNGFQWFSRLGNLETLDLSGNGMMKNNILFHMSGLSSLKFLSLSSCLLEEHLLHIQELNNLTKLRYLDLNNNNGIESISNQADGKQLKLINLEQLDLSYNQFRNDTFSFPKGLSSLKSLIMRYNNLQGSLDMKGLNYLTNLKHLDLSSNRIESISTQGLPSLKSLSMASNDLQGSLDVKELINLTNLKKLDLSNNHIESLQSSEDDGKKLQHLSRLEELNLDGNLLNNSVFASLNGFSNLKSLHISGNQLKGSLDLDAFSSLRELYVRGNQLRDFVSHKGLCGLKNLEVLDVSLNAIEGILPHCFGNLTSLRKLDISYNQFSGNLTPLTNLTSLEYISLSRNHFQIPMSFLAHFPNLQFLLIDENRMLMEPSFYTSVSKFQLKVISMSKCITSQELGPKLPTFLYYQYDLRYVDLSENSFSGTVPMWLLENNTKLEYLILRGNAFSGPLSLPSAPNFKVSTIDISDNRLQGQVPSSICSSFPYLGGLFLSENLIEGNIPPCLGGMKELLV</sequence>
<feature type="domain" description="Leucine-rich repeat-containing N-terminal plant-type" evidence="10">
    <location>
        <begin position="27"/>
        <end position="66"/>
    </location>
</feature>
<evidence type="ECO:0000259" key="10">
    <source>
        <dbReference type="Pfam" id="PF08263"/>
    </source>
</evidence>
<comment type="caution">
    <text evidence="11">The sequence shown here is derived from an EMBL/GenBank/DDBJ whole genome shotgun (WGS) entry which is preliminary data.</text>
</comment>
<evidence type="ECO:0000256" key="9">
    <source>
        <dbReference type="SAM" id="SignalP"/>
    </source>
</evidence>
<reference evidence="11 12" key="1">
    <citation type="journal article" date="2024" name="G3 (Bethesda)">
        <title>Genome assembly of Hibiscus sabdariffa L. provides insights into metabolisms of medicinal natural products.</title>
        <authorList>
            <person name="Kim T."/>
        </authorList>
    </citation>
    <scope>NUCLEOTIDE SEQUENCE [LARGE SCALE GENOMIC DNA]</scope>
    <source>
        <strain evidence="11">TK-2024</strain>
        <tissue evidence="11">Old leaves</tissue>
    </source>
</reference>
<name>A0ABR2F3V2_9ROSI</name>
<dbReference type="InterPro" id="IPR003591">
    <property type="entry name" value="Leu-rich_rpt_typical-subtyp"/>
</dbReference>
<evidence type="ECO:0000256" key="8">
    <source>
        <dbReference type="ARBA" id="ARBA00023180"/>
    </source>
</evidence>
<protein>
    <recommendedName>
        <fullName evidence="10">Leucine-rich repeat-containing N-terminal plant-type domain-containing protein</fullName>
    </recommendedName>
</protein>
<feature type="chain" id="PRO_5047522434" description="Leucine-rich repeat-containing N-terminal plant-type domain-containing protein" evidence="9">
    <location>
        <begin position="25"/>
        <end position="679"/>
    </location>
</feature>
<dbReference type="PRINTS" id="PR00019">
    <property type="entry name" value="LEURICHRPT"/>
</dbReference>
<dbReference type="Proteomes" id="UP001472677">
    <property type="component" value="Unassembled WGS sequence"/>
</dbReference>
<keyword evidence="3" id="KW-0677">Repeat</keyword>
<dbReference type="Gene3D" id="3.80.10.10">
    <property type="entry name" value="Ribonuclease Inhibitor"/>
    <property type="match status" value="3"/>
</dbReference>
<keyword evidence="7" id="KW-0472">Membrane</keyword>
<organism evidence="11 12">
    <name type="scientific">Hibiscus sabdariffa</name>
    <name type="common">roselle</name>
    <dbReference type="NCBI Taxonomy" id="183260"/>
    <lineage>
        <taxon>Eukaryota</taxon>
        <taxon>Viridiplantae</taxon>
        <taxon>Streptophyta</taxon>
        <taxon>Embryophyta</taxon>
        <taxon>Tracheophyta</taxon>
        <taxon>Spermatophyta</taxon>
        <taxon>Magnoliopsida</taxon>
        <taxon>eudicotyledons</taxon>
        <taxon>Gunneridae</taxon>
        <taxon>Pentapetalae</taxon>
        <taxon>rosids</taxon>
        <taxon>malvids</taxon>
        <taxon>Malvales</taxon>
        <taxon>Malvaceae</taxon>
        <taxon>Malvoideae</taxon>
        <taxon>Hibiscus</taxon>
    </lineage>
</organism>